<keyword evidence="4 6" id="KW-0560">Oxidoreductase</keyword>
<comment type="caution">
    <text evidence="6">Lacks conserved residue(s) required for the propagation of feature annotation.</text>
</comment>
<comment type="caution">
    <text evidence="9">The sequence shown here is derived from an EMBL/GenBank/DDBJ whole genome shotgun (WGS) entry which is preliminary data.</text>
</comment>
<accession>U7DBQ7</accession>
<dbReference type="NCBIfam" id="TIGR00871">
    <property type="entry name" value="zwf"/>
    <property type="match status" value="1"/>
</dbReference>
<evidence type="ECO:0000256" key="1">
    <source>
        <dbReference type="ARBA" id="ARBA00004937"/>
    </source>
</evidence>
<dbReference type="EMBL" id="ASJR01000003">
    <property type="protein sequence ID" value="ERP39018.1"/>
    <property type="molecule type" value="Genomic_DNA"/>
</dbReference>
<evidence type="ECO:0000256" key="3">
    <source>
        <dbReference type="ARBA" id="ARBA00022857"/>
    </source>
</evidence>
<keyword evidence="2 6" id="KW-0313">Glucose metabolism</keyword>
<dbReference type="Proteomes" id="UP000017148">
    <property type="component" value="Unassembled WGS sequence"/>
</dbReference>
<dbReference type="GO" id="GO:0009051">
    <property type="term" value="P:pentose-phosphate shunt, oxidative branch"/>
    <property type="evidence" value="ECO:0007669"/>
    <property type="project" value="TreeGrafter"/>
</dbReference>
<feature type="binding site" evidence="6">
    <location>
        <position position="216"/>
    </location>
    <ligand>
        <name>substrate</name>
    </ligand>
</feature>
<evidence type="ECO:0000259" key="7">
    <source>
        <dbReference type="Pfam" id="PF00479"/>
    </source>
</evidence>
<reference evidence="9 10" key="1">
    <citation type="journal article" date="2013" name="Environ. Microbiol.">
        <title>Genome analysis of Chitinivibrio alkaliphilus gen. nov., sp. nov., a novel extremely haloalkaliphilic anaerobic chitinolytic bacterium from the candidate phylum Termite Group 3.</title>
        <authorList>
            <person name="Sorokin D.Y."/>
            <person name="Gumerov V.M."/>
            <person name="Rakitin A.L."/>
            <person name="Beletsky A.V."/>
            <person name="Damste J.S."/>
            <person name="Muyzer G."/>
            <person name="Mardanov A.V."/>
            <person name="Ravin N.V."/>
        </authorList>
    </citation>
    <scope>NUCLEOTIDE SEQUENCE [LARGE SCALE GENOMIC DNA]</scope>
    <source>
        <strain evidence="9 10">ACht1</strain>
    </source>
</reference>
<evidence type="ECO:0000256" key="5">
    <source>
        <dbReference type="ARBA" id="ARBA00023277"/>
    </source>
</evidence>
<dbReference type="InterPro" id="IPR022674">
    <property type="entry name" value="G6P_DH_NAD-bd"/>
</dbReference>
<dbReference type="Gene3D" id="3.40.50.720">
    <property type="entry name" value="NAD(P)-binding Rossmann-like Domain"/>
    <property type="match status" value="1"/>
</dbReference>
<dbReference type="SUPFAM" id="SSF55347">
    <property type="entry name" value="Glyceraldehyde-3-phosphate dehydrogenase-like, C-terminal domain"/>
    <property type="match status" value="1"/>
</dbReference>
<dbReference type="GO" id="GO:0050661">
    <property type="term" value="F:NADP binding"/>
    <property type="evidence" value="ECO:0007669"/>
    <property type="project" value="UniProtKB-UniRule"/>
</dbReference>
<dbReference type="PANTHER" id="PTHR23429">
    <property type="entry name" value="GLUCOSE-6-PHOSPHATE 1-DEHYDROGENASE G6PD"/>
    <property type="match status" value="1"/>
</dbReference>
<feature type="binding site" evidence="6">
    <location>
        <position position="304"/>
    </location>
    <ligand>
        <name>substrate</name>
    </ligand>
</feature>
<dbReference type="InterPro" id="IPR001282">
    <property type="entry name" value="G6P_DH"/>
</dbReference>
<evidence type="ECO:0000256" key="6">
    <source>
        <dbReference type="HAMAP-Rule" id="MF_00966"/>
    </source>
</evidence>
<organism evidence="9 10">
    <name type="scientific">Chitinivibrio alkaliphilus ACht1</name>
    <dbReference type="NCBI Taxonomy" id="1313304"/>
    <lineage>
        <taxon>Bacteria</taxon>
        <taxon>Pseudomonadati</taxon>
        <taxon>Fibrobacterota</taxon>
        <taxon>Chitinivibrionia</taxon>
        <taxon>Chitinivibrionales</taxon>
        <taxon>Chitinivibrionaceae</taxon>
        <taxon>Chitinivibrio</taxon>
    </lineage>
</organism>
<keyword evidence="3 6" id="KW-0521">NADP</keyword>
<dbReference type="UniPathway" id="UPA00115">
    <property type="reaction ID" value="UER00408"/>
</dbReference>
<gene>
    <name evidence="6" type="primary">zwf</name>
    <name evidence="9" type="ORF">CALK_0510</name>
</gene>
<feature type="domain" description="Glucose-6-phosphate dehydrogenase NAD-binding" evidence="7">
    <location>
        <begin position="15"/>
        <end position="168"/>
    </location>
</feature>
<dbReference type="RefSeq" id="WP_022636046.1">
    <property type="nucleotide sequence ID" value="NZ_ASJR01000003.1"/>
</dbReference>
<feature type="binding site" evidence="6">
    <location>
        <position position="309"/>
    </location>
    <ligand>
        <name>substrate</name>
    </ligand>
</feature>
<dbReference type="PATRIC" id="fig|1313304.3.peg.491"/>
<comment type="pathway">
    <text evidence="1 6">Carbohydrate degradation; pentose phosphate pathway; D-ribulose 5-phosphate from D-glucose 6-phosphate (oxidative stage): step 1/3.</text>
</comment>
<dbReference type="Gene3D" id="3.30.360.10">
    <property type="entry name" value="Dihydrodipicolinate Reductase, domain 2"/>
    <property type="match status" value="1"/>
</dbReference>
<evidence type="ECO:0000259" key="8">
    <source>
        <dbReference type="Pfam" id="PF02781"/>
    </source>
</evidence>
<evidence type="ECO:0000256" key="4">
    <source>
        <dbReference type="ARBA" id="ARBA00023002"/>
    </source>
</evidence>
<dbReference type="AlphaFoldDB" id="U7DBQ7"/>
<dbReference type="PRINTS" id="PR00079">
    <property type="entry name" value="G6PDHDRGNASE"/>
</dbReference>
<comment type="function">
    <text evidence="6">Catalyzes the oxidation of glucose 6-phosphate to 6-phosphogluconolactone.</text>
</comment>
<comment type="similarity">
    <text evidence="6">Belongs to the glucose-6-phosphate dehydrogenase family.</text>
</comment>
<dbReference type="STRING" id="1313304.CALK_0510"/>
<dbReference type="PANTHER" id="PTHR23429:SF0">
    <property type="entry name" value="GLUCOSE-6-PHOSPHATE 1-DEHYDROGENASE"/>
    <property type="match status" value="1"/>
</dbReference>
<dbReference type="eggNOG" id="COG0364">
    <property type="taxonomic scope" value="Bacteria"/>
</dbReference>
<dbReference type="HAMAP" id="MF_00966">
    <property type="entry name" value="G6PD"/>
    <property type="match status" value="1"/>
</dbReference>
<dbReference type="SUPFAM" id="SSF51735">
    <property type="entry name" value="NAD(P)-binding Rossmann-fold domains"/>
    <property type="match status" value="1"/>
</dbReference>
<feature type="binding site" evidence="6">
    <location>
        <position position="197"/>
    </location>
    <ligand>
        <name>substrate</name>
    </ligand>
</feature>
<evidence type="ECO:0000313" key="9">
    <source>
        <dbReference type="EMBL" id="ERP39018.1"/>
    </source>
</evidence>
<dbReference type="Pfam" id="PF00479">
    <property type="entry name" value="G6PD_N"/>
    <property type="match status" value="1"/>
</dbReference>
<dbReference type="PIRSF" id="PIRSF000110">
    <property type="entry name" value="G6PD"/>
    <property type="match status" value="1"/>
</dbReference>
<feature type="binding site" evidence="6">
    <location>
        <position position="129"/>
    </location>
    <ligand>
        <name>NADP(+)</name>
        <dbReference type="ChEBI" id="CHEBI:58349"/>
    </ligand>
</feature>
<evidence type="ECO:0000256" key="2">
    <source>
        <dbReference type="ARBA" id="ARBA00022526"/>
    </source>
</evidence>
<comment type="catalytic activity">
    <reaction evidence="6">
        <text>D-glucose 6-phosphate + NADP(+) = 6-phospho-D-glucono-1,5-lactone + NADPH + H(+)</text>
        <dbReference type="Rhea" id="RHEA:15841"/>
        <dbReference type="ChEBI" id="CHEBI:15378"/>
        <dbReference type="ChEBI" id="CHEBI:57783"/>
        <dbReference type="ChEBI" id="CHEBI:57955"/>
        <dbReference type="ChEBI" id="CHEBI:58349"/>
        <dbReference type="ChEBI" id="CHEBI:61548"/>
        <dbReference type="EC" id="1.1.1.49"/>
    </reaction>
</comment>
<dbReference type="EC" id="1.1.1.49" evidence="6"/>
<dbReference type="GO" id="GO:0006006">
    <property type="term" value="P:glucose metabolic process"/>
    <property type="evidence" value="ECO:0007669"/>
    <property type="project" value="UniProtKB-KW"/>
</dbReference>
<proteinExistence type="inferred from homology"/>
<keyword evidence="10" id="KW-1185">Reference proteome</keyword>
<keyword evidence="5 6" id="KW-0119">Carbohydrate metabolism</keyword>
<feature type="binding site" evidence="6">
    <location>
        <position position="159"/>
    </location>
    <ligand>
        <name>substrate</name>
    </ligand>
</feature>
<dbReference type="GO" id="GO:0004345">
    <property type="term" value="F:glucose-6-phosphate dehydrogenase activity"/>
    <property type="evidence" value="ECO:0007669"/>
    <property type="project" value="UniProtKB-UniRule"/>
</dbReference>
<feature type="domain" description="Glucose-6-phosphate dehydrogenase C-terminal" evidence="8">
    <location>
        <begin position="170"/>
        <end position="432"/>
    </location>
</feature>
<dbReference type="InterPro" id="IPR022675">
    <property type="entry name" value="G6P_DH_C"/>
</dbReference>
<sequence>MEYRQKNQDVPTAVVILGASGNLAQKKLIPALSMLFQSGKLPQGSVVVGTGRSDLGHEGFRRRVSCCDSFKQRMYYHQGMAGLKAYVEELGDFSNIVIFFSLPPHVYEKNIAELYAEGFRDGVKVVLEKPFGYDTDSARRLNRFIHSYYAEEHVYRIDHYLAKEAVQNILVFRFANILFEPLWNSTYIDSIQVNCFEDIGVEGRAGYFDSAGIVRDVVQNHLAQLLSLITMEPPLTFSAEDIRTQKETILRSLHIEQYAKWQAEEYLHEPGVPASSTTETYAELQLSVNTLRWSGVPVYIRAGKYMDRKGTEIGVRFKKLPPLLFNRDAALSQNQIIFKIQPAEGIILDLVNKTPGESHLMSDTTMRFCYGEQFQQEISEAYIKLLSDTIQGDKTLFLSAHEAEVSWEKFDRLLQDTTLKGRYSAGTIPPSSLGVEWIDFKKYEQYC</sequence>
<evidence type="ECO:0000313" key="10">
    <source>
        <dbReference type="Proteomes" id="UP000017148"/>
    </source>
</evidence>
<dbReference type="Pfam" id="PF02781">
    <property type="entry name" value="G6PD_C"/>
    <property type="match status" value="1"/>
</dbReference>
<feature type="active site" description="Proton acceptor" evidence="6">
    <location>
        <position position="221"/>
    </location>
</feature>
<feature type="binding site" evidence="6">
    <location>
        <position position="52"/>
    </location>
    <ligand>
        <name>NADP(+)</name>
        <dbReference type="ChEBI" id="CHEBI:58349"/>
    </ligand>
</feature>
<name>U7DBQ7_9BACT</name>
<dbReference type="OrthoDB" id="9802739at2"/>
<dbReference type="InterPro" id="IPR036291">
    <property type="entry name" value="NAD(P)-bd_dom_sf"/>
</dbReference>
<protein>
    <recommendedName>
        <fullName evidence="6">Glucose-6-phosphate 1-dehydrogenase</fullName>
        <shortName evidence="6">G6PD</shortName>
        <ecNumber evidence="6">1.1.1.49</ecNumber>
    </recommendedName>
</protein>
<dbReference type="GO" id="GO:0005829">
    <property type="term" value="C:cytosol"/>
    <property type="evidence" value="ECO:0007669"/>
    <property type="project" value="TreeGrafter"/>
</dbReference>
<feature type="binding site" evidence="6">
    <location>
        <position position="163"/>
    </location>
    <ligand>
        <name>substrate</name>
    </ligand>
</feature>